<name>A0A2T3PSC2_PHOPO</name>
<sequence>MPHWKNIRLTHQTITGNSLTIDAVYPPEFESNIQDEVQYLKTVYGCQQAFKKEVISLICSYDGRLVSFNYS</sequence>
<evidence type="ECO:0000313" key="2">
    <source>
        <dbReference type="EMBL" id="PSU53476.1"/>
    </source>
</evidence>
<comment type="caution">
    <text evidence="2">The sequence shown here is derived from an EMBL/GenBank/DDBJ whole genome shotgun (WGS) entry which is preliminary data.</text>
</comment>
<dbReference type="Proteomes" id="UP000241618">
    <property type="component" value="Unassembled WGS sequence"/>
</dbReference>
<accession>A0A2T3PSC2</accession>
<reference evidence="3 4" key="1">
    <citation type="submission" date="2018-03" db="EMBL/GenBank/DDBJ databases">
        <title>Whole genome sequencing of Histamine producing bacteria.</title>
        <authorList>
            <person name="Butler K."/>
        </authorList>
    </citation>
    <scope>NUCLEOTIDE SEQUENCE [LARGE SCALE GENOMIC DNA]</scope>
    <source>
        <strain evidence="2 4">FS-6.1</strain>
        <strain evidence="1 3">FS-6.2</strain>
    </source>
</reference>
<protein>
    <submittedName>
        <fullName evidence="2">Uncharacterized protein</fullName>
    </submittedName>
</protein>
<dbReference type="RefSeq" id="WP_107191845.1">
    <property type="nucleotide sequence ID" value="NZ_PYMN01000048.1"/>
</dbReference>
<dbReference type="AlphaFoldDB" id="A0A2T3PSC2"/>
<organism evidence="2 4">
    <name type="scientific">Photobacterium phosphoreum</name>
    <dbReference type="NCBI Taxonomy" id="659"/>
    <lineage>
        <taxon>Bacteria</taxon>
        <taxon>Pseudomonadati</taxon>
        <taxon>Pseudomonadota</taxon>
        <taxon>Gammaproteobacteria</taxon>
        <taxon>Vibrionales</taxon>
        <taxon>Vibrionaceae</taxon>
        <taxon>Photobacterium</taxon>
    </lineage>
</organism>
<proteinExistence type="predicted"/>
<dbReference type="EMBL" id="PYMP01000002">
    <property type="protein sequence ID" value="PSU53476.1"/>
    <property type="molecule type" value="Genomic_DNA"/>
</dbReference>
<evidence type="ECO:0000313" key="1">
    <source>
        <dbReference type="EMBL" id="PSU26865.1"/>
    </source>
</evidence>
<gene>
    <name evidence="2" type="ORF">C9J18_03415</name>
    <name evidence="1" type="ORF">CTM96_04675</name>
</gene>
<keyword evidence="3" id="KW-1185">Reference proteome</keyword>
<evidence type="ECO:0000313" key="4">
    <source>
        <dbReference type="Proteomes" id="UP000241618"/>
    </source>
</evidence>
<dbReference type="EMBL" id="PYMO01000002">
    <property type="protein sequence ID" value="PSU26865.1"/>
    <property type="molecule type" value="Genomic_DNA"/>
</dbReference>
<evidence type="ECO:0000313" key="3">
    <source>
        <dbReference type="Proteomes" id="UP000241405"/>
    </source>
</evidence>
<dbReference type="Proteomes" id="UP000241405">
    <property type="component" value="Unassembled WGS sequence"/>
</dbReference>